<evidence type="ECO:0000313" key="3">
    <source>
        <dbReference type="Proteomes" id="UP000053766"/>
    </source>
</evidence>
<dbReference type="PANTHER" id="PTHR31128">
    <property type="entry name" value="PROTEIN CBR-CLEC-135-RELATED"/>
    <property type="match status" value="1"/>
</dbReference>
<reference evidence="2 3" key="1">
    <citation type="submission" date="2013-11" db="EMBL/GenBank/DDBJ databases">
        <title>Draft genome of the bovine lungworm Dictyocaulus viviparus.</title>
        <authorList>
            <person name="Mitreva M."/>
        </authorList>
    </citation>
    <scope>NUCLEOTIDE SEQUENCE [LARGE SCALE GENOMIC DNA]</scope>
    <source>
        <strain evidence="2 3">HannoverDv2000</strain>
    </source>
</reference>
<accession>A0A0D8YCC6</accession>
<feature type="region of interest" description="Disordered" evidence="1">
    <location>
        <begin position="333"/>
        <end position="357"/>
    </location>
</feature>
<feature type="region of interest" description="Disordered" evidence="1">
    <location>
        <begin position="228"/>
        <end position="267"/>
    </location>
</feature>
<feature type="compositionally biased region" description="Basic and acidic residues" evidence="1">
    <location>
        <begin position="239"/>
        <end position="257"/>
    </location>
</feature>
<feature type="compositionally biased region" description="Basic and acidic residues" evidence="1">
    <location>
        <begin position="109"/>
        <end position="131"/>
    </location>
</feature>
<reference evidence="3" key="2">
    <citation type="journal article" date="2016" name="Sci. Rep.">
        <title>Dictyocaulus viviparus genome, variome and transcriptome elucidate lungworm biology and support future intervention.</title>
        <authorList>
            <person name="McNulty S.N."/>
            <person name="Strube C."/>
            <person name="Rosa B.A."/>
            <person name="Martin J.C."/>
            <person name="Tyagi R."/>
            <person name="Choi Y.J."/>
            <person name="Wang Q."/>
            <person name="Hallsworth Pepin K."/>
            <person name="Zhang X."/>
            <person name="Ozersky P."/>
            <person name="Wilson R.K."/>
            <person name="Sternberg P.W."/>
            <person name="Gasser R.B."/>
            <person name="Mitreva M."/>
        </authorList>
    </citation>
    <scope>NUCLEOTIDE SEQUENCE [LARGE SCALE GENOMIC DNA]</scope>
    <source>
        <strain evidence="3">HannoverDv2000</strain>
    </source>
</reference>
<dbReference type="AlphaFoldDB" id="A0A0D8YCC6"/>
<feature type="compositionally biased region" description="Basic and acidic residues" evidence="1">
    <location>
        <begin position="335"/>
        <end position="344"/>
    </location>
</feature>
<evidence type="ECO:0000313" key="2">
    <source>
        <dbReference type="EMBL" id="KJH52216.1"/>
    </source>
</evidence>
<name>A0A0D8YCC6_DICVI</name>
<feature type="compositionally biased region" description="Polar residues" evidence="1">
    <location>
        <begin position="345"/>
        <end position="354"/>
    </location>
</feature>
<organism evidence="2 3">
    <name type="scientific">Dictyocaulus viviparus</name>
    <name type="common">Bovine lungworm</name>
    <dbReference type="NCBI Taxonomy" id="29172"/>
    <lineage>
        <taxon>Eukaryota</taxon>
        <taxon>Metazoa</taxon>
        <taxon>Ecdysozoa</taxon>
        <taxon>Nematoda</taxon>
        <taxon>Chromadorea</taxon>
        <taxon>Rhabditida</taxon>
        <taxon>Rhabditina</taxon>
        <taxon>Rhabditomorpha</taxon>
        <taxon>Strongyloidea</taxon>
        <taxon>Metastrongylidae</taxon>
        <taxon>Dictyocaulus</taxon>
    </lineage>
</organism>
<feature type="compositionally biased region" description="Basic residues" evidence="1">
    <location>
        <begin position="97"/>
        <end position="108"/>
    </location>
</feature>
<dbReference type="EMBL" id="KN716168">
    <property type="protein sequence ID" value="KJH52216.1"/>
    <property type="molecule type" value="Genomic_DNA"/>
</dbReference>
<evidence type="ECO:0008006" key="4">
    <source>
        <dbReference type="Google" id="ProtNLM"/>
    </source>
</evidence>
<sequence length="482" mass="56458">MESECPTPYNSLYVPVKLRARRTQFNSTFRRKLYAACMELHVRSEKKNKKKQTVSDDNMSEQYVNLVDTKKGKDITRDDLIKSLAGKLREMKDSKINRKQRSSSRRRRIDKEIRDEMSRRTDDSSAGRNQKDGQNGVESAKKPTDEEFCEFETFSQKATERRRRGERARTDSESSSKSSNIELIKTKIKLYVKGLEELNFQISRIVPHPRNEPFEDFIVEKHFNEQQFDDLTPSKNRKKPDFDKPRKPRDALPETSRKTRTRRRDSDVNLKQALSHFPVTRFTFRLSLLLTWHCDIEKSIITDLVRSKSLSDFSTSASKGLVKDLDSIRNIMPNDNDRKVESTKEQPCQQSTNGPPIPQGLTGVAKSVYIGVCNFAKAEEQVEKRSDFRVYHQLVHRPLLDDLEQELPLIVVYKTANGSFRHYPIRRRKLGTSSYYYVDYGDPKVQAHASLDHLVRYYQINAQRHPENRQYADQFPWWEVHL</sequence>
<dbReference type="PANTHER" id="PTHR31128:SF9">
    <property type="entry name" value="DUF3444 DOMAIN-CONTAINING PROTEIN-RELATED"/>
    <property type="match status" value="1"/>
</dbReference>
<evidence type="ECO:0000256" key="1">
    <source>
        <dbReference type="SAM" id="MobiDB-lite"/>
    </source>
</evidence>
<feature type="region of interest" description="Disordered" evidence="1">
    <location>
        <begin position="91"/>
        <end position="179"/>
    </location>
</feature>
<gene>
    <name evidence="2" type="ORF">DICVIV_01544</name>
</gene>
<proteinExistence type="predicted"/>
<protein>
    <recommendedName>
        <fullName evidence="4">SH2 domain protein</fullName>
    </recommendedName>
</protein>
<keyword evidence="3" id="KW-1185">Reference proteome</keyword>
<dbReference type="Proteomes" id="UP000053766">
    <property type="component" value="Unassembled WGS sequence"/>
</dbReference>
<dbReference type="OrthoDB" id="5836476at2759"/>